<dbReference type="EC" id="2.3.2.27" evidence="3"/>
<keyword evidence="8" id="KW-1185">Reference proteome</keyword>
<evidence type="ECO:0000256" key="1">
    <source>
        <dbReference type="ARBA" id="ARBA00000900"/>
    </source>
</evidence>
<dbReference type="PANTHER" id="PTHR23315">
    <property type="entry name" value="U BOX DOMAIN-CONTAINING"/>
    <property type="match status" value="1"/>
</dbReference>
<keyword evidence="4" id="KW-0808">Transferase</keyword>
<dbReference type="Gene3D" id="3.30.40.10">
    <property type="entry name" value="Zinc/RING finger domain, C3HC4 (zinc finger)"/>
    <property type="match status" value="1"/>
</dbReference>
<evidence type="ECO:0000256" key="4">
    <source>
        <dbReference type="ARBA" id="ARBA00022679"/>
    </source>
</evidence>
<dbReference type="SUPFAM" id="SSF57850">
    <property type="entry name" value="RING/U-box"/>
    <property type="match status" value="1"/>
</dbReference>
<comment type="catalytic activity">
    <reaction evidence="1">
        <text>S-ubiquitinyl-[E2 ubiquitin-conjugating enzyme]-L-cysteine + [acceptor protein]-L-lysine = [E2 ubiquitin-conjugating enzyme]-L-cysteine + N(6)-ubiquitinyl-[acceptor protein]-L-lysine.</text>
        <dbReference type="EC" id="2.3.2.27"/>
    </reaction>
</comment>
<dbReference type="GO" id="GO:0016567">
    <property type="term" value="P:protein ubiquitination"/>
    <property type="evidence" value="ECO:0007669"/>
    <property type="project" value="UniProtKB-UniPathway"/>
</dbReference>
<evidence type="ECO:0000313" key="7">
    <source>
        <dbReference type="EMBL" id="KAF6161962.1"/>
    </source>
</evidence>
<dbReference type="Pfam" id="PF04564">
    <property type="entry name" value="U-box"/>
    <property type="match status" value="1"/>
</dbReference>
<evidence type="ECO:0000313" key="8">
    <source>
        <dbReference type="Proteomes" id="UP000541444"/>
    </source>
</evidence>
<dbReference type="UniPathway" id="UPA00143"/>
<comment type="caution">
    <text evidence="7">The sequence shown here is derived from an EMBL/GenBank/DDBJ whole genome shotgun (WGS) entry which is preliminary data.</text>
</comment>
<dbReference type="OrthoDB" id="7537227at2759"/>
<evidence type="ECO:0000256" key="2">
    <source>
        <dbReference type="ARBA" id="ARBA00004906"/>
    </source>
</evidence>
<dbReference type="Gene3D" id="1.25.10.10">
    <property type="entry name" value="Leucine-rich Repeat Variant"/>
    <property type="match status" value="1"/>
</dbReference>
<evidence type="ECO:0000256" key="3">
    <source>
        <dbReference type="ARBA" id="ARBA00012483"/>
    </source>
</evidence>
<feature type="domain" description="U-box" evidence="6">
    <location>
        <begin position="114"/>
        <end position="177"/>
    </location>
</feature>
<keyword evidence="5" id="KW-0833">Ubl conjugation pathway</keyword>
<accession>A0A7J7N4K2</accession>
<name>A0A7J7N4K2_9MAGN</name>
<dbReference type="InterPro" id="IPR003613">
    <property type="entry name" value="Ubox_domain"/>
</dbReference>
<comment type="pathway">
    <text evidence="2">Protein modification; protein ubiquitination.</text>
</comment>
<dbReference type="AlphaFoldDB" id="A0A7J7N4K2"/>
<evidence type="ECO:0000259" key="6">
    <source>
        <dbReference type="SMART" id="SM00504"/>
    </source>
</evidence>
<dbReference type="InterPro" id="IPR011989">
    <property type="entry name" value="ARM-like"/>
</dbReference>
<reference evidence="7 8" key="1">
    <citation type="journal article" date="2020" name="IScience">
        <title>Genome Sequencing of the Endangered Kingdonia uniflora (Circaeasteraceae, Ranunculales) Reveals Potential Mechanisms of Evolutionary Specialization.</title>
        <authorList>
            <person name="Sun Y."/>
            <person name="Deng T."/>
            <person name="Zhang A."/>
            <person name="Moore M.J."/>
            <person name="Landis J.B."/>
            <person name="Lin N."/>
            <person name="Zhang H."/>
            <person name="Zhang X."/>
            <person name="Huang J."/>
            <person name="Zhang X."/>
            <person name="Sun H."/>
            <person name="Wang H."/>
        </authorList>
    </citation>
    <scope>NUCLEOTIDE SEQUENCE [LARGE SCALE GENOMIC DNA]</scope>
    <source>
        <strain evidence="7">TB1705</strain>
        <tissue evidence="7">Leaf</tissue>
    </source>
</reference>
<dbReference type="InterPro" id="IPR016024">
    <property type="entry name" value="ARM-type_fold"/>
</dbReference>
<gene>
    <name evidence="7" type="ORF">GIB67_002745</name>
</gene>
<evidence type="ECO:0000256" key="5">
    <source>
        <dbReference type="ARBA" id="ARBA00022786"/>
    </source>
</evidence>
<dbReference type="Proteomes" id="UP000541444">
    <property type="component" value="Unassembled WGS sequence"/>
</dbReference>
<protein>
    <recommendedName>
        <fullName evidence="3">RING-type E3 ubiquitin transferase</fullName>
        <ecNumber evidence="3">2.3.2.27</ecNumber>
    </recommendedName>
</protein>
<dbReference type="SMART" id="SM00504">
    <property type="entry name" value="Ubox"/>
    <property type="match status" value="1"/>
</dbReference>
<organism evidence="7 8">
    <name type="scientific">Kingdonia uniflora</name>
    <dbReference type="NCBI Taxonomy" id="39325"/>
    <lineage>
        <taxon>Eukaryota</taxon>
        <taxon>Viridiplantae</taxon>
        <taxon>Streptophyta</taxon>
        <taxon>Embryophyta</taxon>
        <taxon>Tracheophyta</taxon>
        <taxon>Spermatophyta</taxon>
        <taxon>Magnoliopsida</taxon>
        <taxon>Ranunculales</taxon>
        <taxon>Circaeasteraceae</taxon>
        <taxon>Kingdonia</taxon>
    </lineage>
</organism>
<sequence>MSSDQILEVGSSSKIVEVGCSSDIVAKATSLANELERVTRLELVIRTQDFVTLMLNTMSTVWEVEKLSTSLSNELRALVAIITQQERQSISRDIFVKAQDILAALKTMEFNAGSIDPPLSKQLMVDPAILTSGMTFEPQNIQACLDTGSQICPLSKNERQQFDDLMLRLEKSGISEQKQAAKKIYEFTLALPQFRAHFAKEERTIFVLLSPLKVLDGDVDAKLQNNIISTVFQIINHVDDNIKVFANNPDAISSVIKALGTGYANTRGTAASILFLLSMYNDNKVVIGDSGGVTALLDFIEGAKYATMMDAIRAFFNLCIIRRNRLKAIEHGAVRVILKKVVSIRLKVNELWAILRMLSMHGNAIKQIIEHDGVCVLLHGLRGSSRNDEAIVECCVTMLDWICSNDSSKLTEIDEEDKKYEKISLAVNSGTMVARKAAKSILTQIDKAI</sequence>
<dbReference type="GO" id="GO:0061630">
    <property type="term" value="F:ubiquitin protein ligase activity"/>
    <property type="evidence" value="ECO:0007669"/>
    <property type="project" value="UniProtKB-EC"/>
</dbReference>
<proteinExistence type="predicted"/>
<dbReference type="PANTHER" id="PTHR23315:SF265">
    <property type="entry name" value="U-BOX DOMAIN-CONTAINING PROTEIN 46-RELATED"/>
    <property type="match status" value="1"/>
</dbReference>
<dbReference type="EMBL" id="JACGCM010001068">
    <property type="protein sequence ID" value="KAF6161962.1"/>
    <property type="molecule type" value="Genomic_DNA"/>
</dbReference>
<dbReference type="InterPro" id="IPR013083">
    <property type="entry name" value="Znf_RING/FYVE/PHD"/>
</dbReference>
<dbReference type="SUPFAM" id="SSF48371">
    <property type="entry name" value="ARM repeat"/>
    <property type="match status" value="1"/>
</dbReference>